<dbReference type="SUPFAM" id="SSF53448">
    <property type="entry name" value="Nucleotide-diphospho-sugar transferases"/>
    <property type="match status" value="1"/>
</dbReference>
<evidence type="ECO:0000313" key="4">
    <source>
        <dbReference type="Proteomes" id="UP000304840"/>
    </source>
</evidence>
<dbReference type="Proteomes" id="UP000304840">
    <property type="component" value="Chromosome"/>
</dbReference>
<dbReference type="AlphaFoldDB" id="A0AAI8GB82"/>
<evidence type="ECO:0000313" key="3">
    <source>
        <dbReference type="EMBL" id="AMO20212.1"/>
    </source>
</evidence>
<protein>
    <submittedName>
        <fullName evidence="3">DUF4301 family protein</fullName>
    </submittedName>
</protein>
<reference evidence="4" key="1">
    <citation type="submission" date="2016-03" db="EMBL/GenBank/DDBJ databases">
        <title>Flavobacterium columnare strain B185, complete genome.</title>
        <authorList>
            <person name="Sundberg L.-R."/>
            <person name="Papponen P."/>
            <person name="Laanto E."/>
        </authorList>
    </citation>
    <scope>NUCLEOTIDE SEQUENCE [LARGE SCALE GENOMIC DNA]</scope>
    <source>
        <strain evidence="4">B185</strain>
    </source>
</reference>
<dbReference type="Gene3D" id="3.40.50.300">
    <property type="entry name" value="P-loop containing nucleotide triphosphate hydrolases"/>
    <property type="match status" value="1"/>
</dbReference>
<organism evidence="3 4">
    <name type="scientific">Flavobacterium columnare</name>
    <dbReference type="NCBI Taxonomy" id="996"/>
    <lineage>
        <taxon>Bacteria</taxon>
        <taxon>Pseudomonadati</taxon>
        <taxon>Bacteroidota</taxon>
        <taxon>Flavobacteriia</taxon>
        <taxon>Flavobacteriales</taxon>
        <taxon>Flavobacteriaceae</taxon>
        <taxon>Flavobacterium</taxon>
    </lineage>
</organism>
<dbReference type="EMBL" id="CP010992">
    <property type="protein sequence ID" value="AMO20212.1"/>
    <property type="molecule type" value="Genomic_DNA"/>
</dbReference>
<reference evidence="3 4" key="2">
    <citation type="submission" date="2019-05" db="EMBL/GenBank/DDBJ databases">
        <authorList>
            <person name="Ravantti J.J."/>
        </authorList>
    </citation>
    <scope>NUCLEOTIDE SEQUENCE [LARGE SCALE GENOMIC DNA]</scope>
    <source>
        <strain evidence="3 4">B185</strain>
    </source>
</reference>
<evidence type="ECO:0000259" key="1">
    <source>
        <dbReference type="Pfam" id="PF13521"/>
    </source>
</evidence>
<dbReference type="PANTHER" id="PTHR37512:SF1">
    <property type="entry name" value="NADR_TTD14 AAA DOMAIN-CONTAINING PROTEIN"/>
    <property type="match status" value="1"/>
</dbReference>
<accession>A0AAI8GB82</accession>
<sequence>MEENLKQRKSNILRITTYGPESTGKTTLARDLARYFNTTWIVEYARDFLLEILGKEGRTCEEKDLLPIAIGQIAIENEALKKAHRFLFCDTNALVTKVYSDIYYDQCSPELEEAANLHHYDLYFLTDKDIPWEPDDLRDSAEYRDSSFEIFKKNLIQYNKPFVLISGNKEERLKKATQIVTDLEKALNAGLTNHEFVELYNQNKNIDLIIKQIHSLKKGIVKTTLEAPATIGNGIIKLDTQELNYYINYFDVNKTDKTLEKFIPASGAATRMFKFLNDFILDFNPEEETINGYINRTNNTALETFIAGIEKFPFYHQVVSKLVLQNNQYKKLSTSSKNYLFIKTILEDPDFNFLNKPKAVLPFHKYEEKIITPIEEHFKESNQYASCSNGNIHFTISIEHETLFSELIKQLPNELKENLRISFSYQDPSTDSIALTKNNKILKNAKGNFIFRPGGHGALLYNLNQREVDILFIKNIDNVSRNHSEIITKYKKALAGILLEIRSESHNYLKELNKNKYNNILIQEIKNFIQEKLSIIINPDFDEYKEESQIKILKHFLNRPIRVCGMVKNENEPGGGPFWIKDKKGNSTLQIVESAQIDLENDEQKSIFKSATHFNPVDIVCSIKDYQGNKFNLLDFTDPNTGFVVKKNKDGIQYKSYELPGLWNGSMANWITLFVEVPLDTFTPVKTINDLLKPAHQPENL</sequence>
<name>A0AAI8GB82_9FLAO</name>
<dbReference type="InterPro" id="IPR052735">
    <property type="entry name" value="NAD_biosynth-regulator"/>
</dbReference>
<dbReference type="Pfam" id="PF13521">
    <property type="entry name" value="AAA_28"/>
    <property type="match status" value="1"/>
</dbReference>
<feature type="domain" description="DUF4301" evidence="2">
    <location>
        <begin position="193"/>
        <end position="697"/>
    </location>
</feature>
<proteinExistence type="predicted"/>
<dbReference type="InterPro" id="IPR038727">
    <property type="entry name" value="NadR/Ttd14_AAA_dom"/>
</dbReference>
<dbReference type="Pfam" id="PF14134">
    <property type="entry name" value="DUF4301"/>
    <property type="match status" value="1"/>
</dbReference>
<dbReference type="PANTHER" id="PTHR37512">
    <property type="entry name" value="TRIFUNCTIONAL NAD BIOSYNTHESIS/REGULATOR PROTEIN NADR"/>
    <property type="match status" value="1"/>
</dbReference>
<gene>
    <name evidence="3" type="ORF">UN65_07555</name>
</gene>
<feature type="domain" description="NadR/Ttd14 AAA" evidence="1">
    <location>
        <begin position="15"/>
        <end position="172"/>
    </location>
</feature>
<dbReference type="InterPro" id="IPR027417">
    <property type="entry name" value="P-loop_NTPase"/>
</dbReference>
<dbReference type="RefSeq" id="WP_138425283.1">
    <property type="nucleotide sequence ID" value="NZ_CP010992.1"/>
</dbReference>
<dbReference type="InterPro" id="IPR025393">
    <property type="entry name" value="DUF4301"/>
</dbReference>
<evidence type="ECO:0000259" key="2">
    <source>
        <dbReference type="Pfam" id="PF14134"/>
    </source>
</evidence>
<dbReference type="InterPro" id="IPR029044">
    <property type="entry name" value="Nucleotide-diphossugar_trans"/>
</dbReference>
<dbReference type="SUPFAM" id="SSF52540">
    <property type="entry name" value="P-loop containing nucleoside triphosphate hydrolases"/>
    <property type="match status" value="1"/>
</dbReference>